<name>A0A813FQ03_POLGL</name>
<dbReference type="Proteomes" id="UP000654075">
    <property type="component" value="Unassembled WGS sequence"/>
</dbReference>
<accession>A0A813FQ03</accession>
<dbReference type="AlphaFoldDB" id="A0A813FQ03"/>
<dbReference type="EMBL" id="CAJNNV010025396">
    <property type="protein sequence ID" value="CAE8614268.1"/>
    <property type="molecule type" value="Genomic_DNA"/>
</dbReference>
<evidence type="ECO:0000313" key="2">
    <source>
        <dbReference type="Proteomes" id="UP000654075"/>
    </source>
</evidence>
<organism evidence="1 2">
    <name type="scientific">Polarella glacialis</name>
    <name type="common">Dinoflagellate</name>
    <dbReference type="NCBI Taxonomy" id="89957"/>
    <lineage>
        <taxon>Eukaryota</taxon>
        <taxon>Sar</taxon>
        <taxon>Alveolata</taxon>
        <taxon>Dinophyceae</taxon>
        <taxon>Suessiales</taxon>
        <taxon>Suessiaceae</taxon>
        <taxon>Polarella</taxon>
    </lineage>
</organism>
<proteinExistence type="predicted"/>
<reference evidence="1" key="1">
    <citation type="submission" date="2021-02" db="EMBL/GenBank/DDBJ databases">
        <authorList>
            <person name="Dougan E. K."/>
            <person name="Rhodes N."/>
            <person name="Thang M."/>
            <person name="Chan C."/>
        </authorList>
    </citation>
    <scope>NUCLEOTIDE SEQUENCE</scope>
</reference>
<protein>
    <submittedName>
        <fullName evidence="1">Uncharacterized protein</fullName>
    </submittedName>
</protein>
<sequence length="106" mass="11751">MAVFSFGVFRLGLVFNPTDPDDTAIDIFQQWRGTLAVDTVHIFAHCCFDGVYRIVVADRSCHAQCCCELSAFRCTCVMVCASDFSFVCVSVALPHTKQLVDISGFR</sequence>
<evidence type="ECO:0000313" key="1">
    <source>
        <dbReference type="EMBL" id="CAE8614268.1"/>
    </source>
</evidence>
<gene>
    <name evidence="1" type="ORF">PGLA1383_LOCUS31996</name>
</gene>
<keyword evidence="2" id="KW-1185">Reference proteome</keyword>
<comment type="caution">
    <text evidence="1">The sequence shown here is derived from an EMBL/GenBank/DDBJ whole genome shotgun (WGS) entry which is preliminary data.</text>
</comment>